<gene>
    <name evidence="1" type="ORF">OBE_04083</name>
</gene>
<protein>
    <submittedName>
        <fullName evidence="1">Uncharacterized protein</fullName>
    </submittedName>
</protein>
<proteinExistence type="predicted"/>
<feature type="non-terminal residue" evidence="1">
    <location>
        <position position="34"/>
    </location>
</feature>
<accession>K1TJZ5</accession>
<sequence length="34" mass="4159">MNDLREIERFQKDTEASSLWQLVNRLREMDGYVD</sequence>
<organism evidence="1">
    <name type="scientific">human gut metagenome</name>
    <dbReference type="NCBI Taxonomy" id="408170"/>
    <lineage>
        <taxon>unclassified sequences</taxon>
        <taxon>metagenomes</taxon>
        <taxon>organismal metagenomes</taxon>
    </lineage>
</organism>
<evidence type="ECO:0000313" key="1">
    <source>
        <dbReference type="EMBL" id="EKC70053.1"/>
    </source>
</evidence>
<dbReference type="AlphaFoldDB" id="K1TJZ5"/>
<reference evidence="1" key="1">
    <citation type="journal article" date="2013" name="Environ. Microbiol.">
        <title>Microbiota from the distal guts of lean and obese adolescents exhibit partial functional redundancy besides clear differences in community structure.</title>
        <authorList>
            <person name="Ferrer M."/>
            <person name="Ruiz A."/>
            <person name="Lanza F."/>
            <person name="Haange S.B."/>
            <person name="Oberbach A."/>
            <person name="Till H."/>
            <person name="Bargiela R."/>
            <person name="Campoy C."/>
            <person name="Segura M.T."/>
            <person name="Richter M."/>
            <person name="von Bergen M."/>
            <person name="Seifert J."/>
            <person name="Suarez A."/>
        </authorList>
    </citation>
    <scope>NUCLEOTIDE SEQUENCE</scope>
</reference>
<name>K1TJZ5_9ZZZZ</name>
<dbReference type="EMBL" id="AJWZ01002773">
    <property type="protein sequence ID" value="EKC70053.1"/>
    <property type="molecule type" value="Genomic_DNA"/>
</dbReference>
<comment type="caution">
    <text evidence="1">The sequence shown here is derived from an EMBL/GenBank/DDBJ whole genome shotgun (WGS) entry which is preliminary data.</text>
</comment>